<keyword evidence="4" id="KW-1185">Reference proteome</keyword>
<feature type="transmembrane region" description="Helical" evidence="2">
    <location>
        <begin position="69"/>
        <end position="87"/>
    </location>
</feature>
<feature type="transmembrane region" description="Helical" evidence="2">
    <location>
        <begin position="36"/>
        <end position="57"/>
    </location>
</feature>
<dbReference type="Proteomes" id="UP000198406">
    <property type="component" value="Unassembled WGS sequence"/>
</dbReference>
<evidence type="ECO:0000313" key="4">
    <source>
        <dbReference type="Proteomes" id="UP000198406"/>
    </source>
</evidence>
<organism evidence="3 4">
    <name type="scientific">Fistulifera solaris</name>
    <name type="common">Oleaginous diatom</name>
    <dbReference type="NCBI Taxonomy" id="1519565"/>
    <lineage>
        <taxon>Eukaryota</taxon>
        <taxon>Sar</taxon>
        <taxon>Stramenopiles</taxon>
        <taxon>Ochrophyta</taxon>
        <taxon>Bacillariophyta</taxon>
        <taxon>Bacillariophyceae</taxon>
        <taxon>Bacillariophycidae</taxon>
        <taxon>Naviculales</taxon>
        <taxon>Naviculaceae</taxon>
        <taxon>Fistulifera</taxon>
    </lineage>
</organism>
<gene>
    <name evidence="3" type="ORF">FisN_2Lh463</name>
</gene>
<protein>
    <submittedName>
        <fullName evidence="3">Uncharacterized protein</fullName>
    </submittedName>
</protein>
<dbReference type="OrthoDB" id="2013891at2759"/>
<feature type="compositionally biased region" description="Basic and acidic residues" evidence="1">
    <location>
        <begin position="1"/>
        <end position="14"/>
    </location>
</feature>
<sequence length="116" mass="12615">MSDDEKQTTNKEDVAVASSDTPSMSNENQTQYPLDIPSPILLATSMLLAISSVGSLFQMMDSSVTPMSAAIALIGLPLCPFFFYAAITKAQAETEADDKAFLRDQRGVRNPNDFFN</sequence>
<keyword evidence="2" id="KW-0812">Transmembrane</keyword>
<dbReference type="EMBL" id="BDSP01000032">
    <property type="protein sequence ID" value="GAX10933.1"/>
    <property type="molecule type" value="Genomic_DNA"/>
</dbReference>
<evidence type="ECO:0000313" key="3">
    <source>
        <dbReference type="EMBL" id="GAX10933.1"/>
    </source>
</evidence>
<dbReference type="AlphaFoldDB" id="A0A1Z5JAB1"/>
<dbReference type="InParanoid" id="A0A1Z5JAB1"/>
<keyword evidence="2" id="KW-1133">Transmembrane helix</keyword>
<keyword evidence="2" id="KW-0472">Membrane</keyword>
<evidence type="ECO:0000256" key="2">
    <source>
        <dbReference type="SAM" id="Phobius"/>
    </source>
</evidence>
<reference evidence="3 4" key="1">
    <citation type="journal article" date="2015" name="Plant Cell">
        <title>Oil accumulation by the oleaginous diatom Fistulifera solaris as revealed by the genome and transcriptome.</title>
        <authorList>
            <person name="Tanaka T."/>
            <person name="Maeda Y."/>
            <person name="Veluchamy A."/>
            <person name="Tanaka M."/>
            <person name="Abida H."/>
            <person name="Marechal E."/>
            <person name="Bowler C."/>
            <person name="Muto M."/>
            <person name="Sunaga Y."/>
            <person name="Tanaka M."/>
            <person name="Yoshino T."/>
            <person name="Taniguchi T."/>
            <person name="Fukuda Y."/>
            <person name="Nemoto M."/>
            <person name="Matsumoto M."/>
            <person name="Wong P.S."/>
            <person name="Aburatani S."/>
            <person name="Fujibuchi W."/>
        </authorList>
    </citation>
    <scope>NUCLEOTIDE SEQUENCE [LARGE SCALE GENOMIC DNA]</scope>
    <source>
        <strain evidence="3 4">JPCC DA0580</strain>
    </source>
</reference>
<accession>A0A1Z5JAB1</accession>
<feature type="compositionally biased region" description="Polar residues" evidence="1">
    <location>
        <begin position="18"/>
        <end position="31"/>
    </location>
</feature>
<comment type="caution">
    <text evidence="3">The sequence shown here is derived from an EMBL/GenBank/DDBJ whole genome shotgun (WGS) entry which is preliminary data.</text>
</comment>
<proteinExistence type="predicted"/>
<evidence type="ECO:0000256" key="1">
    <source>
        <dbReference type="SAM" id="MobiDB-lite"/>
    </source>
</evidence>
<name>A0A1Z5JAB1_FISSO</name>
<feature type="region of interest" description="Disordered" evidence="1">
    <location>
        <begin position="1"/>
        <end position="31"/>
    </location>
</feature>